<feature type="compositionally biased region" description="Polar residues" evidence="1">
    <location>
        <begin position="827"/>
        <end position="838"/>
    </location>
</feature>
<evidence type="ECO:0008006" key="4">
    <source>
        <dbReference type="Google" id="ProtNLM"/>
    </source>
</evidence>
<feature type="region of interest" description="Disordered" evidence="1">
    <location>
        <begin position="822"/>
        <end position="889"/>
    </location>
</feature>
<dbReference type="PANTHER" id="PTHR33170">
    <property type="entry name" value="DUF4283 DOMAIN-CONTAINING PROTEIN-RELATED"/>
    <property type="match status" value="1"/>
</dbReference>
<sequence length="977" mass="107886">MEAPAYPGGSPPEDVPSWLPSGAPAVERNGVHLLRPLPPIHPPWGTEKEGKLLRAVGQQLDEEQEAHRSASFPAVQDQADGGSDEWRVEADPAIVLHRGVKDDELLSEDFWQQVGLTTEKRRWLDEASAGTKVCSAVPSPSPPPGCGDSLPPHPRNRPKGRSFKKEGWAIRPWKGPLPRTKPKTVVMLADFMPKKICDSEAEESTTTLIQSQAGSETTDVQNLNIFESPVLNEPNNKCLQVGPTMDLFRTARAYGRSRLDLFPRKRPFRLTHRSLSEPERACPSLLLQVQFIRTPASHTTHSDLTEPNRTLRPTYAAMAARPPAPHRRGPPAGRDRDDRDAREQFRRPPPRGDHGRPSVDRPGFRGNWGGRDNQGPRGYAARDRLNQQHNPSNLQPRFVPRDGGAGSGDRQWAAAHGQTSQEERQVAANEIQQQDTEQAGAAKKVKKPKPPHCFRCKTNGHTLENCVVVLDCVICNKKNDHRPARCPILKLPKPDASMFGFGAKEMGFFRIPNLDIQLEEPECTSTGLVKVIGGSLSAEVLQQELSRISRSDWTWEAIPHGNDAFLVNFPSVDDLKRMVDIDYSLKNHKVTITVSEWSADGPVDPIYQLEEVWIHVTGIPHAWRHYLVFWALGSVVGFTEDVDMHTYRHKGIVRIKVGIMNKELLPITTDVVFGKLGYNITFSLEPEGFEPKVDNQVSENQHDRDSEGNKDDDRMQEDGEQLHKRLKGNDSSNSSSSVQPEEAPVPMQTVCKDCMVGSFSHSPILVTKPPDGAEKLCAELTLQSLRKFGFLPNPVHSQSSAEKNLMAADLNDNADVMDSLGLWKNQPIPSNDSSNNLSRPAAGSRTADHSLENDAEKEKITADHSEKPAAEREKFFCSTTSQGPSSDEKIMDKAMRRTAEKNLDGIPRNKAVIEPANAAQSHLTPPPLVPGYLCSSPLGAFLGYPSENGFTGSCYGGFTAFGSSGYGYLLPGAWVAV</sequence>
<dbReference type="PANTHER" id="PTHR33170:SF8">
    <property type="entry name" value="OS07G0485366 PROTEIN"/>
    <property type="match status" value="1"/>
</dbReference>
<protein>
    <recommendedName>
        <fullName evidence="4">DUF4283 domain-containing protein</fullName>
    </recommendedName>
</protein>
<feature type="compositionally biased region" description="Basic and acidic residues" evidence="1">
    <location>
        <begin position="333"/>
        <end position="363"/>
    </location>
</feature>
<feature type="region of interest" description="Disordered" evidence="1">
    <location>
        <begin position="689"/>
        <end position="745"/>
    </location>
</feature>
<accession>A0AAQ3T8Z5</accession>
<feature type="compositionally biased region" description="Basic and acidic residues" evidence="1">
    <location>
        <begin position="846"/>
        <end position="875"/>
    </location>
</feature>
<dbReference type="Proteomes" id="UP001341281">
    <property type="component" value="Chromosome 04"/>
</dbReference>
<feature type="region of interest" description="Disordered" evidence="1">
    <location>
        <begin position="1"/>
        <end position="24"/>
    </location>
</feature>
<dbReference type="EMBL" id="CP144748">
    <property type="protein sequence ID" value="WVZ68254.1"/>
    <property type="molecule type" value="Genomic_DNA"/>
</dbReference>
<keyword evidence="3" id="KW-1185">Reference proteome</keyword>
<gene>
    <name evidence="2" type="ORF">U9M48_017214</name>
</gene>
<organism evidence="2 3">
    <name type="scientific">Paspalum notatum var. saurae</name>
    <dbReference type="NCBI Taxonomy" id="547442"/>
    <lineage>
        <taxon>Eukaryota</taxon>
        <taxon>Viridiplantae</taxon>
        <taxon>Streptophyta</taxon>
        <taxon>Embryophyta</taxon>
        <taxon>Tracheophyta</taxon>
        <taxon>Spermatophyta</taxon>
        <taxon>Magnoliopsida</taxon>
        <taxon>Liliopsida</taxon>
        <taxon>Poales</taxon>
        <taxon>Poaceae</taxon>
        <taxon>PACMAD clade</taxon>
        <taxon>Panicoideae</taxon>
        <taxon>Andropogonodae</taxon>
        <taxon>Paspaleae</taxon>
        <taxon>Paspalinae</taxon>
        <taxon>Paspalum</taxon>
    </lineage>
</organism>
<name>A0AAQ3T8Z5_PASNO</name>
<evidence type="ECO:0000313" key="3">
    <source>
        <dbReference type="Proteomes" id="UP001341281"/>
    </source>
</evidence>
<evidence type="ECO:0000313" key="2">
    <source>
        <dbReference type="EMBL" id="WVZ68254.1"/>
    </source>
</evidence>
<feature type="region of interest" description="Disordered" evidence="1">
    <location>
        <begin position="297"/>
        <end position="449"/>
    </location>
</feature>
<evidence type="ECO:0000256" key="1">
    <source>
        <dbReference type="SAM" id="MobiDB-lite"/>
    </source>
</evidence>
<feature type="region of interest" description="Disordered" evidence="1">
    <location>
        <begin position="134"/>
        <end position="163"/>
    </location>
</feature>
<feature type="compositionally biased region" description="Basic and acidic residues" evidence="1">
    <location>
        <begin position="700"/>
        <end position="723"/>
    </location>
</feature>
<feature type="region of interest" description="Disordered" evidence="1">
    <location>
        <begin position="58"/>
        <end position="85"/>
    </location>
</feature>
<dbReference type="AlphaFoldDB" id="A0AAQ3T8Z5"/>
<reference evidence="2 3" key="1">
    <citation type="submission" date="2024-02" db="EMBL/GenBank/DDBJ databases">
        <title>High-quality chromosome-scale genome assembly of Pensacola bahiagrass (Paspalum notatum Flugge var. saurae).</title>
        <authorList>
            <person name="Vega J.M."/>
            <person name="Podio M."/>
            <person name="Orjuela J."/>
            <person name="Siena L.A."/>
            <person name="Pessino S.C."/>
            <person name="Combes M.C."/>
            <person name="Mariac C."/>
            <person name="Albertini E."/>
            <person name="Pupilli F."/>
            <person name="Ortiz J.P.A."/>
            <person name="Leblanc O."/>
        </authorList>
    </citation>
    <scope>NUCLEOTIDE SEQUENCE [LARGE SCALE GENOMIC DNA]</scope>
    <source>
        <strain evidence="2">R1</strain>
        <tissue evidence="2">Leaf</tissue>
    </source>
</reference>
<proteinExistence type="predicted"/>